<comment type="caution">
    <text evidence="1">The sequence shown here is derived from an EMBL/GenBank/DDBJ whole genome shotgun (WGS) entry which is preliminary data.</text>
</comment>
<dbReference type="RefSeq" id="WP_343058087.1">
    <property type="nucleotide sequence ID" value="NZ_JACIEH010000001.1"/>
</dbReference>
<keyword evidence="2" id="KW-1185">Reference proteome</keyword>
<evidence type="ECO:0000313" key="2">
    <source>
        <dbReference type="Proteomes" id="UP000557392"/>
    </source>
</evidence>
<dbReference type="Proteomes" id="UP000557392">
    <property type="component" value="Unassembled WGS sequence"/>
</dbReference>
<protein>
    <submittedName>
        <fullName evidence="1">Nicotinamidase-related amidase</fullName>
    </submittedName>
</protein>
<sequence length="170" mass="18716">MPGPLLAERPTLPGLALLVVDVQPSFAVPDAIVDGIRALSRTLHTVATIERHDESVTPFERQLGWKPAPDDESLVAADHIFVKHGYLPPIELIDHLRARETERVYVCGIQADTCCLAAGFMLFDAGLRPTLLQWLSVGSSLDRSADLGARLWQHHFGSVLRSPHELNLSK</sequence>
<dbReference type="InterPro" id="IPR036380">
    <property type="entry name" value="Isochorismatase-like_sf"/>
</dbReference>
<organism evidence="1 2">
    <name type="scientific">Sphingomonas kyeonggiensis</name>
    <dbReference type="NCBI Taxonomy" id="1268553"/>
    <lineage>
        <taxon>Bacteria</taxon>
        <taxon>Pseudomonadati</taxon>
        <taxon>Pseudomonadota</taxon>
        <taxon>Alphaproteobacteria</taxon>
        <taxon>Sphingomonadales</taxon>
        <taxon>Sphingomonadaceae</taxon>
        <taxon>Sphingomonas</taxon>
    </lineage>
</organism>
<dbReference type="AlphaFoldDB" id="A0A7W6JTK4"/>
<accession>A0A7W6JTK4</accession>
<evidence type="ECO:0000313" key="1">
    <source>
        <dbReference type="EMBL" id="MBB4098195.1"/>
    </source>
</evidence>
<reference evidence="1 2" key="1">
    <citation type="submission" date="2020-08" db="EMBL/GenBank/DDBJ databases">
        <title>Genomic Encyclopedia of Type Strains, Phase IV (KMG-IV): sequencing the most valuable type-strain genomes for metagenomic binning, comparative biology and taxonomic classification.</title>
        <authorList>
            <person name="Goeker M."/>
        </authorList>
    </citation>
    <scope>NUCLEOTIDE SEQUENCE [LARGE SCALE GENOMIC DNA]</scope>
    <source>
        <strain evidence="1 2">DSM 101806</strain>
    </source>
</reference>
<dbReference type="Gene3D" id="3.40.50.850">
    <property type="entry name" value="Isochorismatase-like"/>
    <property type="match status" value="1"/>
</dbReference>
<dbReference type="SUPFAM" id="SSF52499">
    <property type="entry name" value="Isochorismatase-like hydrolases"/>
    <property type="match status" value="1"/>
</dbReference>
<gene>
    <name evidence="1" type="ORF">GGR46_001728</name>
</gene>
<proteinExistence type="predicted"/>
<name>A0A7W6JTK4_9SPHN</name>
<dbReference type="EMBL" id="JACIEH010000001">
    <property type="protein sequence ID" value="MBB4098195.1"/>
    <property type="molecule type" value="Genomic_DNA"/>
</dbReference>